<gene>
    <name evidence="1" type="ORF">BECKLPF1236A_GA0070988_101092</name>
    <name evidence="2" type="ORF">BECKLPF1236C_GA0070990_101033</name>
</gene>
<name>A0A450XLI9_9GAMM</name>
<sequence>MLARFAPRSKGEDALISRPDFSGFLFFRYVNKATHAEISYIRYQRFFCYSTDIKSFDEPSLAHQSIKPRKMRFSRLFISTIKHFHSVALREWVLNHTLVCPTLFMYRKKKNSGKVVSRPTPLGFYCYALIDKTAERVAFGFMFFRCPQRIAG</sequence>
<dbReference type="AlphaFoldDB" id="A0A450XLI9"/>
<dbReference type="EMBL" id="CAADFP010000103">
    <property type="protein sequence ID" value="VFK30134.1"/>
    <property type="molecule type" value="Genomic_DNA"/>
</dbReference>
<evidence type="ECO:0000313" key="2">
    <source>
        <dbReference type="EMBL" id="VFK30134.1"/>
    </source>
</evidence>
<dbReference type="EMBL" id="CAADFM010000109">
    <property type="protein sequence ID" value="VFK14587.1"/>
    <property type="molecule type" value="Genomic_DNA"/>
</dbReference>
<accession>A0A450XLI9</accession>
<protein>
    <submittedName>
        <fullName evidence="2">Uncharacterized protein</fullName>
    </submittedName>
</protein>
<evidence type="ECO:0000313" key="1">
    <source>
        <dbReference type="EMBL" id="VFK14587.1"/>
    </source>
</evidence>
<reference evidence="2" key="1">
    <citation type="submission" date="2019-02" db="EMBL/GenBank/DDBJ databases">
        <authorList>
            <person name="Gruber-Vodicka R. H."/>
            <person name="Seah K. B. B."/>
        </authorList>
    </citation>
    <scope>NUCLEOTIDE SEQUENCE</scope>
    <source>
        <strain evidence="1">BECK_S312</strain>
        <strain evidence="2">BECK_S426</strain>
    </source>
</reference>
<organism evidence="2">
    <name type="scientific">Candidatus Kentrum sp. LPFa</name>
    <dbReference type="NCBI Taxonomy" id="2126335"/>
    <lineage>
        <taxon>Bacteria</taxon>
        <taxon>Pseudomonadati</taxon>
        <taxon>Pseudomonadota</taxon>
        <taxon>Gammaproteobacteria</taxon>
        <taxon>Candidatus Kentrum</taxon>
    </lineage>
</organism>
<proteinExistence type="predicted"/>